<dbReference type="Gene3D" id="3.40.109.10">
    <property type="entry name" value="NADH Oxidase"/>
    <property type="match status" value="1"/>
</dbReference>
<dbReference type="InterPro" id="IPR000415">
    <property type="entry name" value="Nitroreductase-like"/>
</dbReference>
<dbReference type="EMBL" id="LMVM01000012">
    <property type="protein sequence ID" value="PAV04969.1"/>
    <property type="molecule type" value="Genomic_DNA"/>
</dbReference>
<evidence type="ECO:0000313" key="5">
    <source>
        <dbReference type="EMBL" id="PAV04969.1"/>
    </source>
</evidence>
<dbReference type="PANTHER" id="PTHR43673:SF10">
    <property type="entry name" value="NADH DEHYDROGENASE_NAD(P)H NITROREDUCTASE XCC3605-RELATED"/>
    <property type="match status" value="1"/>
</dbReference>
<dbReference type="InterPro" id="IPR029479">
    <property type="entry name" value="Nitroreductase"/>
</dbReference>
<dbReference type="SUPFAM" id="SSF55469">
    <property type="entry name" value="FMN-dependent nitroreductase-like"/>
    <property type="match status" value="1"/>
</dbReference>
<dbReference type="AlphaFoldDB" id="A0A2A2H6B6"/>
<dbReference type="InterPro" id="IPR029478">
    <property type="entry name" value="TM1586_NiRdase"/>
</dbReference>
<sequence>MDVFEAVSKRRSIRKYKDAEVEDEKLQDILEVARISPSASNRQEWKFIVVKDQETREKLVEAAHGQKFVAEAPVTIVACSTESERVMPCGQHAYTVDLSIAVSFMILEATELGLGTCWLGAYDEEKVRNILEIPERIRVPAMFTLGYADENPHARPRKHLDEIVSSEKYVTP</sequence>
<dbReference type="OrthoDB" id="105365at2157"/>
<dbReference type="Proteomes" id="UP000217784">
    <property type="component" value="Unassembled WGS sequence"/>
</dbReference>
<keyword evidence="6" id="KW-1185">Reference proteome</keyword>
<dbReference type="CDD" id="cd02139">
    <property type="entry name" value="nitroreductase"/>
    <property type="match status" value="1"/>
</dbReference>
<feature type="domain" description="Putative nitroreductase TM1586" evidence="4">
    <location>
        <begin position="105"/>
        <end position="169"/>
    </location>
</feature>
<name>A0A2A2H6B6_METBR</name>
<protein>
    <submittedName>
        <fullName evidence="5">Nitroreductase</fullName>
    </submittedName>
</protein>
<organism evidence="5 6">
    <name type="scientific">Methanobacterium bryantii</name>
    <dbReference type="NCBI Taxonomy" id="2161"/>
    <lineage>
        <taxon>Archaea</taxon>
        <taxon>Methanobacteriati</taxon>
        <taxon>Methanobacteriota</taxon>
        <taxon>Methanomada group</taxon>
        <taxon>Methanobacteria</taxon>
        <taxon>Methanobacteriales</taxon>
        <taxon>Methanobacteriaceae</taxon>
        <taxon>Methanobacterium</taxon>
    </lineage>
</organism>
<evidence type="ECO:0000259" key="4">
    <source>
        <dbReference type="Pfam" id="PF14512"/>
    </source>
</evidence>
<comment type="caution">
    <text evidence="5">The sequence shown here is derived from an EMBL/GenBank/DDBJ whole genome shotgun (WGS) entry which is preliminary data.</text>
</comment>
<dbReference type="PANTHER" id="PTHR43673">
    <property type="entry name" value="NAD(P)H NITROREDUCTASE YDGI-RELATED"/>
    <property type="match status" value="1"/>
</dbReference>
<comment type="similarity">
    <text evidence="1">Belongs to the nitroreductase family.</text>
</comment>
<dbReference type="GO" id="GO:0016491">
    <property type="term" value="F:oxidoreductase activity"/>
    <property type="evidence" value="ECO:0007669"/>
    <property type="project" value="UniProtKB-KW"/>
</dbReference>
<proteinExistence type="inferred from homology"/>
<evidence type="ECO:0000256" key="2">
    <source>
        <dbReference type="ARBA" id="ARBA00023002"/>
    </source>
</evidence>
<dbReference type="RefSeq" id="WP_069584296.1">
    <property type="nucleotide sequence ID" value="NZ_LMVM01000012.1"/>
</dbReference>
<accession>A0A2A2H6B6</accession>
<dbReference type="Pfam" id="PF14512">
    <property type="entry name" value="TM1586_NiRdase"/>
    <property type="match status" value="1"/>
</dbReference>
<reference evidence="5 6" key="1">
    <citation type="journal article" date="2017" name="BMC Genomics">
        <title>Genomic analysis of methanogenic archaea reveals a shift towards energy conservation.</title>
        <authorList>
            <person name="Gilmore S.P."/>
            <person name="Henske J.K."/>
            <person name="Sexton J.A."/>
            <person name="Solomon K.V."/>
            <person name="Seppala S."/>
            <person name="Yoo J.I."/>
            <person name="Huyett L.M."/>
            <person name="Pressman A."/>
            <person name="Cogan J.Z."/>
            <person name="Kivenson V."/>
            <person name="Peng X."/>
            <person name="Tan Y."/>
            <person name="Valentine D.L."/>
            <person name="O'Malley M.A."/>
        </authorList>
    </citation>
    <scope>NUCLEOTIDE SEQUENCE [LARGE SCALE GENOMIC DNA]</scope>
    <source>
        <strain evidence="5 6">M.o.H.</strain>
    </source>
</reference>
<keyword evidence="2" id="KW-0560">Oxidoreductase</keyword>
<evidence type="ECO:0000256" key="1">
    <source>
        <dbReference type="ARBA" id="ARBA00007118"/>
    </source>
</evidence>
<evidence type="ECO:0000259" key="3">
    <source>
        <dbReference type="Pfam" id="PF00881"/>
    </source>
</evidence>
<evidence type="ECO:0000313" key="6">
    <source>
        <dbReference type="Proteomes" id="UP000217784"/>
    </source>
</evidence>
<feature type="domain" description="Nitroreductase" evidence="3">
    <location>
        <begin position="8"/>
        <end position="66"/>
    </location>
</feature>
<gene>
    <name evidence="5" type="ORF">ASJ80_11740</name>
</gene>
<dbReference type="Pfam" id="PF00881">
    <property type="entry name" value="Nitroreductase"/>
    <property type="match status" value="1"/>
</dbReference>